<keyword evidence="1" id="KW-1133">Transmembrane helix</keyword>
<proteinExistence type="predicted"/>
<sequence>MDVLSSLPAPAIDSAQRIPNNTNYQIPTRMDSHLAMSNRLLQKQGTASPVHHRRHCYWAAKKIHPSGRYLTTACRRCEPQHVAGRLKITASLSDVAAVFILLMGGAAFCCLLLLLLLLLEYVVGTTCKTEVVDDEFLGIADLSEAQT</sequence>
<comment type="caution">
    <text evidence="2">The sequence shown here is derived from an EMBL/GenBank/DDBJ whole genome shotgun (WGS) entry which is preliminary data.</text>
</comment>
<dbReference type="EMBL" id="JARAKH010000055">
    <property type="protein sequence ID" value="KAK8375224.1"/>
    <property type="molecule type" value="Genomic_DNA"/>
</dbReference>
<keyword evidence="3" id="KW-1185">Reference proteome</keyword>
<organism evidence="2 3">
    <name type="scientific">Scylla paramamosain</name>
    <name type="common">Mud crab</name>
    <dbReference type="NCBI Taxonomy" id="85552"/>
    <lineage>
        <taxon>Eukaryota</taxon>
        <taxon>Metazoa</taxon>
        <taxon>Ecdysozoa</taxon>
        <taxon>Arthropoda</taxon>
        <taxon>Crustacea</taxon>
        <taxon>Multicrustacea</taxon>
        <taxon>Malacostraca</taxon>
        <taxon>Eumalacostraca</taxon>
        <taxon>Eucarida</taxon>
        <taxon>Decapoda</taxon>
        <taxon>Pleocyemata</taxon>
        <taxon>Brachyura</taxon>
        <taxon>Eubrachyura</taxon>
        <taxon>Portunoidea</taxon>
        <taxon>Portunidae</taxon>
        <taxon>Portuninae</taxon>
        <taxon>Scylla</taxon>
    </lineage>
</organism>
<gene>
    <name evidence="2" type="ORF">O3P69_020292</name>
</gene>
<keyword evidence="1" id="KW-0472">Membrane</keyword>
<evidence type="ECO:0000256" key="1">
    <source>
        <dbReference type="SAM" id="Phobius"/>
    </source>
</evidence>
<dbReference type="AlphaFoldDB" id="A0AAW0SJN1"/>
<protein>
    <submittedName>
        <fullName evidence="2">Uncharacterized protein</fullName>
    </submittedName>
</protein>
<evidence type="ECO:0000313" key="3">
    <source>
        <dbReference type="Proteomes" id="UP001487740"/>
    </source>
</evidence>
<reference evidence="2 3" key="1">
    <citation type="submission" date="2023-03" db="EMBL/GenBank/DDBJ databases">
        <title>High-quality genome of Scylla paramamosain provides insights in environmental adaptation.</title>
        <authorList>
            <person name="Zhang L."/>
        </authorList>
    </citation>
    <scope>NUCLEOTIDE SEQUENCE [LARGE SCALE GENOMIC DNA]</scope>
    <source>
        <strain evidence="2">LZ_2023a</strain>
        <tissue evidence="2">Muscle</tissue>
    </source>
</reference>
<accession>A0AAW0SJN1</accession>
<keyword evidence="1" id="KW-0812">Transmembrane</keyword>
<feature type="transmembrane region" description="Helical" evidence="1">
    <location>
        <begin position="95"/>
        <end position="119"/>
    </location>
</feature>
<dbReference type="Proteomes" id="UP001487740">
    <property type="component" value="Unassembled WGS sequence"/>
</dbReference>
<evidence type="ECO:0000313" key="2">
    <source>
        <dbReference type="EMBL" id="KAK8375224.1"/>
    </source>
</evidence>
<name>A0AAW0SJN1_SCYPA</name>